<dbReference type="AlphaFoldDB" id="A0ABD3PRR3"/>
<feature type="region of interest" description="Disordered" evidence="1">
    <location>
        <begin position="674"/>
        <end position="712"/>
    </location>
</feature>
<protein>
    <submittedName>
        <fullName evidence="2">Uncharacterized protein</fullName>
    </submittedName>
</protein>
<feature type="region of interest" description="Disordered" evidence="1">
    <location>
        <begin position="168"/>
        <end position="317"/>
    </location>
</feature>
<feature type="compositionally biased region" description="Low complexity" evidence="1">
    <location>
        <begin position="182"/>
        <end position="204"/>
    </location>
</feature>
<feature type="compositionally biased region" description="Polar residues" evidence="1">
    <location>
        <begin position="306"/>
        <end position="317"/>
    </location>
</feature>
<dbReference type="Proteomes" id="UP001516023">
    <property type="component" value="Unassembled WGS sequence"/>
</dbReference>
<sequence length="849" mass="92155">MTSSHPPRTSSSSRMLNSELARKLKARHTAAAAAPNASNERGKSKNDNADDDDPTQRLLNGPRSDYADAQPIIEGALLHSLLAPLNSVMMACQSPDIGTSRPVERGNGARKEVPSPSRMNYFPARNPHDTSSSAAGGAAGRRERYPILNPEVEEQSWLSSSAGATAGVGVGGGGGGTKRNASSSSCNDTGCSSPSLSSMEVPSETSLVTCAPSSVLMGGSTSTTDGSHRDRAYRQQEQQQRQQPQQQQQPQLHHHWFRSPQKVNKQQQQQQQQQPHSTYNYFDAEPSSPLHHHHRQQHNNNNNNNEPSSPTDSSNYFASDTSSLLTCAPSTVIMAGSTSATCPSVTPPRGNGAAVARRRFDAPPPPPSSQRAEERPPPSQRGRKNHSSKNLLRLLYDLDNNDNNNYNVDDDDKRKHSTSPHVPLPWVLSPFQKSTRKKKKKSPSVSNRKGTNRVEEDGNGTAAPSLLCIPIRAGQKKGRPPSQPPLRGPPIDLDEVSTDSPQGAPQQFHYVDDGDTEAGYYSEPTDAIDRHCALFPTTTVGDGAGMLPQPSSSRKVLDRERVLSQLGMDVREEDYCIEGEYYSGLPHRSTHPQFQGRSGVGPGGGRWNYHQRKPSYVYDTGPRLDVGEVILANAGKDSALSQRQQERRRRGSEFGENIKEGMKKINSRARQTFGNIICKSSDDDESDGGERGGSGRKRPPLSGGNSDTPNNKVFGSKVLSLLRGHHSRLLTSSSDIPPQIITVTPTTSDDPEMPMTNEEMALMQRWQMARARCKSDGHGSLPTSPSCGEGVVSPSGSDVMDSSSKQRGEGVDVLSIGASSFSDRTAHVDNRLRQFLERGDGDARTDSSF</sequence>
<feature type="compositionally biased region" description="Low complexity" evidence="1">
    <location>
        <begin position="1"/>
        <end position="15"/>
    </location>
</feature>
<reference evidence="2 3" key="1">
    <citation type="journal article" date="2020" name="G3 (Bethesda)">
        <title>Improved Reference Genome for Cyclotella cryptica CCMP332, a Model for Cell Wall Morphogenesis, Salinity Adaptation, and Lipid Production in Diatoms (Bacillariophyta).</title>
        <authorList>
            <person name="Roberts W.R."/>
            <person name="Downey K.M."/>
            <person name="Ruck E.C."/>
            <person name="Traller J.C."/>
            <person name="Alverson A.J."/>
        </authorList>
    </citation>
    <scope>NUCLEOTIDE SEQUENCE [LARGE SCALE GENOMIC DNA]</scope>
    <source>
        <strain evidence="2 3">CCMP332</strain>
    </source>
</reference>
<feature type="compositionally biased region" description="Basic and acidic residues" evidence="1">
    <location>
        <begin position="102"/>
        <end position="113"/>
    </location>
</feature>
<feature type="compositionally biased region" description="Low complexity" evidence="1">
    <location>
        <begin position="790"/>
        <end position="803"/>
    </location>
</feature>
<feature type="region of interest" description="Disordered" evidence="1">
    <location>
        <begin position="774"/>
        <end position="810"/>
    </location>
</feature>
<evidence type="ECO:0000256" key="1">
    <source>
        <dbReference type="SAM" id="MobiDB-lite"/>
    </source>
</evidence>
<accession>A0ABD3PRR3</accession>
<feature type="compositionally biased region" description="Gly residues" evidence="1">
    <location>
        <begin position="168"/>
        <end position="177"/>
    </location>
</feature>
<dbReference type="EMBL" id="JABMIG020000128">
    <property type="protein sequence ID" value="KAL3790406.1"/>
    <property type="molecule type" value="Genomic_DNA"/>
</dbReference>
<name>A0ABD3PRR3_9STRA</name>
<keyword evidence="3" id="KW-1185">Reference proteome</keyword>
<gene>
    <name evidence="2" type="ORF">HJC23_013578</name>
</gene>
<feature type="compositionally biased region" description="Low complexity" evidence="1">
    <location>
        <begin position="235"/>
        <end position="251"/>
    </location>
</feature>
<feature type="region of interest" description="Disordered" evidence="1">
    <location>
        <begin position="337"/>
        <end position="506"/>
    </location>
</feature>
<comment type="caution">
    <text evidence="2">The sequence shown here is derived from an EMBL/GenBank/DDBJ whole genome shotgun (WGS) entry which is preliminary data.</text>
</comment>
<organism evidence="2 3">
    <name type="scientific">Cyclotella cryptica</name>
    <dbReference type="NCBI Taxonomy" id="29204"/>
    <lineage>
        <taxon>Eukaryota</taxon>
        <taxon>Sar</taxon>
        <taxon>Stramenopiles</taxon>
        <taxon>Ochrophyta</taxon>
        <taxon>Bacillariophyta</taxon>
        <taxon>Coscinodiscophyceae</taxon>
        <taxon>Thalassiosirophycidae</taxon>
        <taxon>Stephanodiscales</taxon>
        <taxon>Stephanodiscaceae</taxon>
        <taxon>Cyclotella</taxon>
    </lineage>
</organism>
<feature type="compositionally biased region" description="Polar residues" evidence="1">
    <location>
        <begin position="703"/>
        <end position="712"/>
    </location>
</feature>
<evidence type="ECO:0000313" key="3">
    <source>
        <dbReference type="Proteomes" id="UP001516023"/>
    </source>
</evidence>
<feature type="region of interest" description="Disordered" evidence="1">
    <location>
        <begin position="96"/>
        <end position="141"/>
    </location>
</feature>
<evidence type="ECO:0000313" key="2">
    <source>
        <dbReference type="EMBL" id="KAL3790406.1"/>
    </source>
</evidence>
<feature type="region of interest" description="Disordered" evidence="1">
    <location>
        <begin position="1"/>
        <end position="66"/>
    </location>
</feature>
<feature type="compositionally biased region" description="Low complexity" evidence="1">
    <location>
        <begin position="390"/>
        <end position="407"/>
    </location>
</feature>
<feature type="region of interest" description="Disordered" evidence="1">
    <location>
        <begin position="637"/>
        <end position="659"/>
    </location>
</feature>
<proteinExistence type="predicted"/>